<keyword evidence="2" id="KW-0378">Hydrolase</keyword>
<name>A0A840W1Z3_9ACTN</name>
<dbReference type="Pfam" id="PF00270">
    <property type="entry name" value="DEAD"/>
    <property type="match status" value="1"/>
</dbReference>
<gene>
    <name evidence="2" type="ORF">HNR07_001976</name>
</gene>
<dbReference type="GO" id="GO:0005524">
    <property type="term" value="F:ATP binding"/>
    <property type="evidence" value="ECO:0007669"/>
    <property type="project" value="InterPro"/>
</dbReference>
<keyword evidence="3" id="KW-1185">Reference proteome</keyword>
<feature type="domain" description="Helicase ATP-binding" evidence="1">
    <location>
        <begin position="105"/>
        <end position="245"/>
    </location>
</feature>
<dbReference type="Proteomes" id="UP000579647">
    <property type="component" value="Unassembled WGS sequence"/>
</dbReference>
<dbReference type="GO" id="GO:0043138">
    <property type="term" value="F:3'-5' DNA helicase activity"/>
    <property type="evidence" value="ECO:0007669"/>
    <property type="project" value="TreeGrafter"/>
</dbReference>
<keyword evidence="2" id="KW-0547">Nucleotide-binding</keyword>
<dbReference type="AlphaFoldDB" id="A0A840W1Z3"/>
<sequence length="245" mass="27065">MSTEGVRTETVETLDPVAVGAAISAGYRRYLRSLLPLRDRALARALNEEIDRSPLLSKGPLLEVTPAYATGATPRQLMAEGVLTQGFTAALDLNRPLYVHQEQAIRKVGAGRNLVVATGTGSGKTESFLVPILNTLEKEHERGELGPGVRALLIYPMNALANDQLKRLRGLLARSPHITFGRYTGETRNSVNDAHNSFRSLHPGAEILPNELLSREEMRENPPHLLLTNYAMLEYLLLRPKDLDR</sequence>
<keyword evidence="2" id="KW-0347">Helicase</keyword>
<dbReference type="Gene3D" id="3.40.50.300">
    <property type="entry name" value="P-loop containing nucleotide triphosphate hydrolases"/>
    <property type="match status" value="1"/>
</dbReference>
<dbReference type="GO" id="GO:0003676">
    <property type="term" value="F:nucleic acid binding"/>
    <property type="evidence" value="ECO:0007669"/>
    <property type="project" value="InterPro"/>
</dbReference>
<protein>
    <submittedName>
        <fullName evidence="2">ATP-dependent helicase YprA (DUF1998 family)</fullName>
    </submittedName>
</protein>
<evidence type="ECO:0000313" key="2">
    <source>
        <dbReference type="EMBL" id="MBB5490839.1"/>
    </source>
</evidence>
<dbReference type="PANTHER" id="PTHR47957:SF3">
    <property type="entry name" value="ATP-DEPENDENT HELICASE HRQ1"/>
    <property type="match status" value="1"/>
</dbReference>
<proteinExistence type="predicted"/>
<organism evidence="2 3">
    <name type="scientific">Nocardiopsis metallicus</name>
    <dbReference type="NCBI Taxonomy" id="179819"/>
    <lineage>
        <taxon>Bacteria</taxon>
        <taxon>Bacillati</taxon>
        <taxon>Actinomycetota</taxon>
        <taxon>Actinomycetes</taxon>
        <taxon>Streptosporangiales</taxon>
        <taxon>Nocardiopsidaceae</taxon>
        <taxon>Nocardiopsis</taxon>
    </lineage>
</organism>
<dbReference type="PROSITE" id="PS51192">
    <property type="entry name" value="HELICASE_ATP_BIND_1"/>
    <property type="match status" value="1"/>
</dbReference>
<dbReference type="SUPFAM" id="SSF52540">
    <property type="entry name" value="P-loop containing nucleoside triphosphate hydrolases"/>
    <property type="match status" value="1"/>
</dbReference>
<comment type="caution">
    <text evidence="2">The sequence shown here is derived from an EMBL/GenBank/DDBJ whole genome shotgun (WGS) entry which is preliminary data.</text>
</comment>
<evidence type="ECO:0000259" key="1">
    <source>
        <dbReference type="PROSITE" id="PS51192"/>
    </source>
</evidence>
<dbReference type="InterPro" id="IPR014001">
    <property type="entry name" value="Helicase_ATP-bd"/>
</dbReference>
<evidence type="ECO:0000313" key="3">
    <source>
        <dbReference type="Proteomes" id="UP000579647"/>
    </source>
</evidence>
<keyword evidence="2" id="KW-0067">ATP-binding</keyword>
<dbReference type="InterPro" id="IPR027417">
    <property type="entry name" value="P-loop_NTPase"/>
</dbReference>
<reference evidence="2 3" key="1">
    <citation type="submission" date="2020-08" db="EMBL/GenBank/DDBJ databases">
        <title>Sequencing the genomes of 1000 actinobacteria strains.</title>
        <authorList>
            <person name="Klenk H.-P."/>
        </authorList>
    </citation>
    <scope>NUCLEOTIDE SEQUENCE [LARGE SCALE GENOMIC DNA]</scope>
    <source>
        <strain evidence="2 3">DSM 44598</strain>
    </source>
</reference>
<dbReference type="InterPro" id="IPR011545">
    <property type="entry name" value="DEAD/DEAH_box_helicase_dom"/>
</dbReference>
<dbReference type="GO" id="GO:0036297">
    <property type="term" value="P:interstrand cross-link repair"/>
    <property type="evidence" value="ECO:0007669"/>
    <property type="project" value="TreeGrafter"/>
</dbReference>
<dbReference type="GO" id="GO:0006289">
    <property type="term" value="P:nucleotide-excision repair"/>
    <property type="evidence" value="ECO:0007669"/>
    <property type="project" value="TreeGrafter"/>
</dbReference>
<accession>A0A840W1Z3</accession>
<dbReference type="PANTHER" id="PTHR47957">
    <property type="entry name" value="ATP-DEPENDENT HELICASE HRQ1"/>
    <property type="match status" value="1"/>
</dbReference>
<dbReference type="EMBL" id="JACHDO010000001">
    <property type="protein sequence ID" value="MBB5490839.1"/>
    <property type="molecule type" value="Genomic_DNA"/>
</dbReference>
<dbReference type="RefSeq" id="WP_312893712.1">
    <property type="nucleotide sequence ID" value="NZ_BAAAKM010000042.1"/>
</dbReference>